<dbReference type="AlphaFoldDB" id="A0A0R2AIP5"/>
<dbReference type="Proteomes" id="UP000051008">
    <property type="component" value="Unassembled WGS sequence"/>
</dbReference>
<dbReference type="GO" id="GO:0031640">
    <property type="term" value="P:killing of cells of another organism"/>
    <property type="evidence" value="ECO:0007669"/>
    <property type="project" value="UniProtKB-KW"/>
</dbReference>
<protein>
    <recommendedName>
        <fullName evidence="9">Bacteriocin</fullName>
    </recommendedName>
</protein>
<evidence type="ECO:0000313" key="8">
    <source>
        <dbReference type="Proteomes" id="UP000051008"/>
    </source>
</evidence>
<evidence type="ECO:0000256" key="3">
    <source>
        <dbReference type="ARBA" id="ARBA00022525"/>
    </source>
</evidence>
<evidence type="ECO:0000256" key="2">
    <source>
        <dbReference type="ARBA" id="ARBA00007999"/>
    </source>
</evidence>
<comment type="subcellular location">
    <subcellularLocation>
        <location evidence="1">Secreted</location>
    </subcellularLocation>
</comment>
<keyword evidence="3" id="KW-0964">Secreted</keyword>
<dbReference type="GO" id="GO:0005576">
    <property type="term" value="C:extracellular region"/>
    <property type="evidence" value="ECO:0007669"/>
    <property type="project" value="UniProtKB-SubCell"/>
</dbReference>
<keyword evidence="8" id="KW-1185">Reference proteome</keyword>
<reference evidence="7 8" key="1">
    <citation type="journal article" date="2015" name="Genome Announc.">
        <title>Expanding the biotechnology potential of lactobacilli through comparative genomics of 213 strains and associated genera.</title>
        <authorList>
            <person name="Sun Z."/>
            <person name="Harris H.M."/>
            <person name="McCann A."/>
            <person name="Guo C."/>
            <person name="Argimon S."/>
            <person name="Zhang W."/>
            <person name="Yang X."/>
            <person name="Jeffery I.B."/>
            <person name="Cooney J.C."/>
            <person name="Kagawa T.F."/>
            <person name="Liu W."/>
            <person name="Song Y."/>
            <person name="Salvetti E."/>
            <person name="Wrobel A."/>
            <person name="Rasinkangas P."/>
            <person name="Parkhill J."/>
            <person name="Rea M.C."/>
            <person name="O'Sullivan O."/>
            <person name="Ritari J."/>
            <person name="Douillard F.P."/>
            <person name="Paul Ross R."/>
            <person name="Yang R."/>
            <person name="Briner A.E."/>
            <person name="Felis G.E."/>
            <person name="de Vos W.M."/>
            <person name="Barrangou R."/>
            <person name="Klaenhammer T.R."/>
            <person name="Caufield P.W."/>
            <person name="Cui Y."/>
            <person name="Zhang H."/>
            <person name="O'Toole P.W."/>
        </authorList>
    </citation>
    <scope>NUCLEOTIDE SEQUENCE [LARGE SCALE GENOMIC DNA]</scope>
    <source>
        <strain evidence="7 8">DSM 20509</strain>
    </source>
</reference>
<name>A0A0R2AIP5_9LACO</name>
<dbReference type="InterPro" id="IPR002633">
    <property type="entry name" value="Bacteriocin_IIa"/>
</dbReference>
<evidence type="ECO:0008006" key="9">
    <source>
        <dbReference type="Google" id="ProtNLM"/>
    </source>
</evidence>
<dbReference type="InterPro" id="IPR023388">
    <property type="entry name" value="Bacteriocin_IIa_dom_sf"/>
</dbReference>
<keyword evidence="6" id="KW-0078">Bacteriocin</keyword>
<comment type="similarity">
    <text evidence="2">Belongs to the bacteriocin class IIA/YGNGV family.</text>
</comment>
<evidence type="ECO:0000256" key="1">
    <source>
        <dbReference type="ARBA" id="ARBA00004613"/>
    </source>
</evidence>
<evidence type="ECO:0000256" key="5">
    <source>
        <dbReference type="ARBA" id="ARBA00023022"/>
    </source>
</evidence>
<dbReference type="Pfam" id="PF01721">
    <property type="entry name" value="Bacteriocin_II"/>
    <property type="match status" value="1"/>
</dbReference>
<accession>A0A0R2AIP5</accession>
<evidence type="ECO:0000313" key="7">
    <source>
        <dbReference type="EMBL" id="KRM64363.1"/>
    </source>
</evidence>
<dbReference type="GO" id="GO:0042742">
    <property type="term" value="P:defense response to bacterium"/>
    <property type="evidence" value="ECO:0007669"/>
    <property type="project" value="UniProtKB-KW"/>
</dbReference>
<keyword evidence="5" id="KW-0044">Antibiotic</keyword>
<dbReference type="PATRIC" id="fig|1423718.3.peg.1990"/>
<sequence length="60" mass="6523">MSDKMENKKKLTTADLAKVTGGSRYYGNGITCGKHKCTVNWGQAWTCGVNRLANFGHGNC</sequence>
<evidence type="ECO:0000256" key="6">
    <source>
        <dbReference type="ARBA" id="ARBA00023048"/>
    </source>
</evidence>
<gene>
    <name evidence="7" type="ORF">FC14_GL001917</name>
</gene>
<comment type="caution">
    <text evidence="7">The sequence shown here is derived from an EMBL/GenBank/DDBJ whole genome shotgun (WGS) entry which is preliminary data.</text>
</comment>
<dbReference type="EMBL" id="AYYP01000033">
    <property type="protein sequence ID" value="KRM64363.1"/>
    <property type="molecule type" value="Genomic_DNA"/>
</dbReference>
<keyword evidence="4" id="KW-0929">Antimicrobial</keyword>
<organism evidence="7 8">
    <name type="scientific">Ligilactobacillus agilis DSM 20509</name>
    <dbReference type="NCBI Taxonomy" id="1423718"/>
    <lineage>
        <taxon>Bacteria</taxon>
        <taxon>Bacillati</taxon>
        <taxon>Bacillota</taxon>
        <taxon>Bacilli</taxon>
        <taxon>Lactobacillales</taxon>
        <taxon>Lactobacillaceae</taxon>
        <taxon>Ligilactobacillus</taxon>
    </lineage>
</organism>
<dbReference type="Gene3D" id="1.20.5.130">
    <property type="match status" value="1"/>
</dbReference>
<proteinExistence type="inferred from homology"/>
<evidence type="ECO:0000256" key="4">
    <source>
        <dbReference type="ARBA" id="ARBA00022529"/>
    </source>
</evidence>